<dbReference type="AlphaFoldDB" id="A0A521B2S2"/>
<accession>A0A521B2S2</accession>
<evidence type="ECO:0000313" key="2">
    <source>
        <dbReference type="Proteomes" id="UP000317593"/>
    </source>
</evidence>
<sequence length="90" mass="10549">MLSTGVISKVHDKMNLERLVSFTHQTAEKNLELIRHLGIPMMEADLSNSLGNSERERLREFLSFYSNRSDRCWRKCKVLQPRFSIPCPVR</sequence>
<proteinExistence type="predicted"/>
<protein>
    <submittedName>
        <fullName evidence="1">Uncharacterized protein</fullName>
    </submittedName>
</protein>
<gene>
    <name evidence="1" type="ORF">SAMN06265218_102140</name>
</gene>
<name>A0A521B2S2_9BACT</name>
<dbReference type="Proteomes" id="UP000317593">
    <property type="component" value="Unassembled WGS sequence"/>
</dbReference>
<organism evidence="1 2">
    <name type="scientific">Fodinibius sediminis</name>
    <dbReference type="NCBI Taxonomy" id="1214077"/>
    <lineage>
        <taxon>Bacteria</taxon>
        <taxon>Pseudomonadati</taxon>
        <taxon>Balneolota</taxon>
        <taxon>Balneolia</taxon>
        <taxon>Balneolales</taxon>
        <taxon>Balneolaceae</taxon>
        <taxon>Fodinibius</taxon>
    </lineage>
</organism>
<keyword evidence="2" id="KW-1185">Reference proteome</keyword>
<evidence type="ECO:0000313" key="1">
    <source>
        <dbReference type="EMBL" id="SMO41387.1"/>
    </source>
</evidence>
<dbReference type="EMBL" id="FXTH01000002">
    <property type="protein sequence ID" value="SMO41387.1"/>
    <property type="molecule type" value="Genomic_DNA"/>
</dbReference>
<reference evidence="1 2" key="1">
    <citation type="submission" date="2017-05" db="EMBL/GenBank/DDBJ databases">
        <authorList>
            <person name="Varghese N."/>
            <person name="Submissions S."/>
        </authorList>
    </citation>
    <scope>NUCLEOTIDE SEQUENCE [LARGE SCALE GENOMIC DNA]</scope>
    <source>
        <strain evidence="1 2">DSM 21194</strain>
    </source>
</reference>